<keyword evidence="2" id="KW-0732">Signal</keyword>
<feature type="compositionally biased region" description="Low complexity" evidence="1">
    <location>
        <begin position="567"/>
        <end position="577"/>
    </location>
</feature>
<gene>
    <name evidence="3" type="ORF">VP01_3276g1</name>
</gene>
<keyword evidence="4" id="KW-1185">Reference proteome</keyword>
<feature type="compositionally biased region" description="Basic and acidic residues" evidence="1">
    <location>
        <begin position="412"/>
        <end position="422"/>
    </location>
</feature>
<sequence length="682" mass="74268">MSSLLIISPLLPALSVGRLTPSLESQLPGEMITLASPIQPVNSEQAQDALQGGWAHHVKMGNRFSCPRTPLRSAGSSPGLTPTIRPQRRSRTESESSIQSRRIPNYFESDLGRSTDELASVISLSFPRSLASGQNGQSELLSSPTPLISLGFASSDAGSIYSHNSDADNETTAVARLSPSRHTRLSPSRHISASSTCAPSSSSIYSGGDGAYDSLVKSKLASPMSTSASPLSASASPLSTSASPLSTSTSPLPTSTSPKLMPPSPSIRSNIRSRASSASLTPSLLTEPTKTIQARRSFGQLLLFRRPSQIREGVCLCAKSCHLHQPDEETEELQTCVHNDVSLASSNLFGDPGETYPPGSGMNSVDCINARNQREDHGSHQSNLDLHAPETTAMRRLGSAQSIPPESADTICTKHPEKDYPPRRGSSTILDRPRGFLKLVKRYAQSSLRDTFFHTKKTQRSQSVQFDQLASNVPNLSVEACSPNLVGRLARQDTRRSSEVGRDSFATRRSENPVTSRPKIEDTPVVHQIKRGSFSQATSFNVFKFWKKKKNDDSLKPNPDKPELLKKNSLQQNSKKSGSTKTKQRPAVKIDQISPPIMMSEEVSIRSLRRNTRPLRLSPRQEDNASNFSSRQLSSESDISFSPSTPASGRRSSPTIACRTEPFMETTFEIQLNPRAHQGRDQ</sequence>
<dbReference type="EMBL" id="LAVV01008253">
    <property type="protein sequence ID" value="KNZ53327.1"/>
    <property type="molecule type" value="Genomic_DNA"/>
</dbReference>
<evidence type="ECO:0000256" key="1">
    <source>
        <dbReference type="SAM" id="MobiDB-lite"/>
    </source>
</evidence>
<organism evidence="3 4">
    <name type="scientific">Puccinia sorghi</name>
    <dbReference type="NCBI Taxonomy" id="27349"/>
    <lineage>
        <taxon>Eukaryota</taxon>
        <taxon>Fungi</taxon>
        <taxon>Dikarya</taxon>
        <taxon>Basidiomycota</taxon>
        <taxon>Pucciniomycotina</taxon>
        <taxon>Pucciniomycetes</taxon>
        <taxon>Pucciniales</taxon>
        <taxon>Pucciniaceae</taxon>
        <taxon>Puccinia</taxon>
    </lineage>
</organism>
<feature type="compositionally biased region" description="Low complexity" evidence="1">
    <location>
        <begin position="266"/>
        <end position="284"/>
    </location>
</feature>
<accession>A0A0L6UYL5</accession>
<feature type="region of interest" description="Disordered" evidence="1">
    <location>
        <begin position="65"/>
        <end position="101"/>
    </location>
</feature>
<dbReference type="AlphaFoldDB" id="A0A0L6UYL5"/>
<dbReference type="OrthoDB" id="2498820at2759"/>
<protein>
    <submittedName>
        <fullName evidence="3">Uncharacterized protein</fullName>
    </submittedName>
</protein>
<evidence type="ECO:0000256" key="2">
    <source>
        <dbReference type="SAM" id="SignalP"/>
    </source>
</evidence>
<evidence type="ECO:0000313" key="4">
    <source>
        <dbReference type="Proteomes" id="UP000037035"/>
    </source>
</evidence>
<feature type="chain" id="PRO_5005568069" evidence="2">
    <location>
        <begin position="18"/>
        <end position="682"/>
    </location>
</feature>
<evidence type="ECO:0000313" key="3">
    <source>
        <dbReference type="EMBL" id="KNZ53327.1"/>
    </source>
</evidence>
<proteinExistence type="predicted"/>
<name>A0A0L6UYL5_9BASI</name>
<feature type="region of interest" description="Disordered" evidence="1">
    <location>
        <begin position="226"/>
        <end position="284"/>
    </location>
</feature>
<comment type="caution">
    <text evidence="3">The sequence shown here is derived from an EMBL/GenBank/DDBJ whole genome shotgun (WGS) entry which is preliminary data.</text>
</comment>
<feature type="compositionally biased region" description="Low complexity" evidence="1">
    <location>
        <begin position="226"/>
        <end position="259"/>
    </location>
</feature>
<dbReference type="VEuPathDB" id="FungiDB:VP01_3276g1"/>
<feature type="compositionally biased region" description="Low complexity" evidence="1">
    <location>
        <begin position="192"/>
        <end position="204"/>
    </location>
</feature>
<dbReference type="Proteomes" id="UP000037035">
    <property type="component" value="Unassembled WGS sequence"/>
</dbReference>
<feature type="signal peptide" evidence="2">
    <location>
        <begin position="1"/>
        <end position="17"/>
    </location>
</feature>
<feature type="region of interest" description="Disordered" evidence="1">
    <location>
        <begin position="490"/>
        <end position="523"/>
    </location>
</feature>
<feature type="compositionally biased region" description="Basic and acidic residues" evidence="1">
    <location>
        <begin position="551"/>
        <end position="566"/>
    </location>
</feature>
<feature type="compositionally biased region" description="Polar residues" evidence="1">
    <location>
        <begin position="624"/>
        <end position="655"/>
    </location>
</feature>
<feature type="region of interest" description="Disordered" evidence="1">
    <location>
        <begin position="551"/>
        <end position="682"/>
    </location>
</feature>
<reference evidence="3 4" key="1">
    <citation type="submission" date="2015-08" db="EMBL/GenBank/DDBJ databases">
        <title>Next Generation Sequencing and Analysis of the Genome of Puccinia sorghi L Schw, the Causal Agent of Maize Common Rust.</title>
        <authorList>
            <person name="Rochi L."/>
            <person name="Burguener G."/>
            <person name="Darino M."/>
            <person name="Turjanski A."/>
            <person name="Kreff E."/>
            <person name="Dieguez M.J."/>
            <person name="Sacco F."/>
        </authorList>
    </citation>
    <scope>NUCLEOTIDE SEQUENCE [LARGE SCALE GENOMIC DNA]</scope>
    <source>
        <strain evidence="3 4">RO10H11247</strain>
    </source>
</reference>
<feature type="compositionally biased region" description="Basic and acidic residues" evidence="1">
    <location>
        <begin position="490"/>
        <end position="511"/>
    </location>
</feature>
<feature type="region of interest" description="Disordered" evidence="1">
    <location>
        <begin position="163"/>
        <end position="204"/>
    </location>
</feature>
<feature type="region of interest" description="Disordered" evidence="1">
    <location>
        <begin position="400"/>
        <end position="430"/>
    </location>
</feature>